<accession>A0A444S4K4</accession>
<dbReference type="AlphaFoldDB" id="A0A444S4K4"/>
<dbReference type="EMBL" id="RSDZ01000030">
    <property type="protein sequence ID" value="RXG48343.1"/>
    <property type="molecule type" value="Genomic_DNA"/>
</dbReference>
<organism evidence="1 2">
    <name type="scientific">Verticillium dahliae</name>
    <name type="common">Verticillium wilt</name>
    <dbReference type="NCBI Taxonomy" id="27337"/>
    <lineage>
        <taxon>Eukaryota</taxon>
        <taxon>Fungi</taxon>
        <taxon>Dikarya</taxon>
        <taxon>Ascomycota</taxon>
        <taxon>Pezizomycotina</taxon>
        <taxon>Sordariomycetes</taxon>
        <taxon>Hypocreomycetidae</taxon>
        <taxon>Glomerellales</taxon>
        <taxon>Plectosphaerellaceae</taxon>
        <taxon>Verticillium</taxon>
    </lineage>
</organism>
<evidence type="ECO:0000313" key="1">
    <source>
        <dbReference type="EMBL" id="RXG48343.1"/>
    </source>
</evidence>
<sequence length="74" mass="8196">MLEASLHLLARPSEISATHAAATQRCHQQRDTFPLRIGTHPLLPDGVVRPNASILGGGVLQRFTIRYQSSRHSR</sequence>
<reference evidence="1 2" key="1">
    <citation type="submission" date="2018-12" db="EMBL/GenBank/DDBJ databases">
        <title>Genome of Verticillium dahliae isolate Getta Getta.</title>
        <authorList>
            <person name="Gardiner D.M."/>
        </authorList>
    </citation>
    <scope>NUCLEOTIDE SEQUENCE [LARGE SCALE GENOMIC DNA]</scope>
    <source>
        <strain evidence="1 2">Getta Getta</strain>
    </source>
</reference>
<gene>
    <name evidence="1" type="ORF">VDGE_30106</name>
</gene>
<protein>
    <submittedName>
        <fullName evidence="1">Uncharacterized protein</fullName>
    </submittedName>
</protein>
<evidence type="ECO:0000313" key="2">
    <source>
        <dbReference type="Proteomes" id="UP000288725"/>
    </source>
</evidence>
<proteinExistence type="predicted"/>
<name>A0A444S4K4_VERDA</name>
<dbReference type="Proteomes" id="UP000288725">
    <property type="component" value="Unassembled WGS sequence"/>
</dbReference>
<comment type="caution">
    <text evidence="1">The sequence shown here is derived from an EMBL/GenBank/DDBJ whole genome shotgun (WGS) entry which is preliminary data.</text>
</comment>